<keyword evidence="2" id="KW-1185">Reference proteome</keyword>
<name>M2NCZ8_BAUPA</name>
<dbReference type="EMBL" id="KB445555">
    <property type="protein sequence ID" value="EMC96800.1"/>
    <property type="molecule type" value="Genomic_DNA"/>
</dbReference>
<dbReference type="KEGG" id="bcom:BAUCODRAFT_24503"/>
<sequence length="329" mass="36597">MDPLSIIGGVSASIALVQAAHEVTSSLRKRCEEVREFDGIVQLLPDEVESLDDSYNLIQDQVSADCAKSARTAARRTFAELGHIVEATQGGAKDPLLERINRQRTLSQNKEKLVAIRNRIQTMVRTSTISVAHVRPTTVDQHAIVGFRDGLARVKRLYASSGTGFTNAAIEYVGDVLSEVHHGVRRLSLVDSAVDMSDRFERSPNVADWPGNVESLYETSLVIFKEVMDASVAVMETPLRGNAGILASYHAVPDDQSQNRVANTIEGRADVEQRRFIVKVFFRTISAEFGLRESYMRRTNNRLSFHDRRRQSFEDGATGLSDPSNSMFR</sequence>
<evidence type="ECO:0000313" key="2">
    <source>
        <dbReference type="Proteomes" id="UP000011761"/>
    </source>
</evidence>
<dbReference type="HOGENOM" id="CLU_844629_0_0_1"/>
<dbReference type="RefSeq" id="XP_007676010.1">
    <property type="nucleotide sequence ID" value="XM_007677820.1"/>
</dbReference>
<dbReference type="GeneID" id="19110185"/>
<reference evidence="1 2" key="1">
    <citation type="journal article" date="2012" name="PLoS Pathog.">
        <title>Diverse lifestyles and strategies of plant pathogenesis encoded in the genomes of eighteen Dothideomycetes fungi.</title>
        <authorList>
            <person name="Ohm R.A."/>
            <person name="Feau N."/>
            <person name="Henrissat B."/>
            <person name="Schoch C.L."/>
            <person name="Horwitz B.A."/>
            <person name="Barry K.W."/>
            <person name="Condon B.J."/>
            <person name="Copeland A.C."/>
            <person name="Dhillon B."/>
            <person name="Glaser F."/>
            <person name="Hesse C.N."/>
            <person name="Kosti I."/>
            <person name="LaButti K."/>
            <person name="Lindquist E.A."/>
            <person name="Lucas S."/>
            <person name="Salamov A.A."/>
            <person name="Bradshaw R.E."/>
            <person name="Ciuffetti L."/>
            <person name="Hamelin R.C."/>
            <person name="Kema G.H.J."/>
            <person name="Lawrence C."/>
            <person name="Scott J.A."/>
            <person name="Spatafora J.W."/>
            <person name="Turgeon B.G."/>
            <person name="de Wit P.J.G.M."/>
            <person name="Zhong S."/>
            <person name="Goodwin S.B."/>
            <person name="Grigoriev I.V."/>
        </authorList>
    </citation>
    <scope>NUCLEOTIDE SEQUENCE [LARGE SCALE GENOMIC DNA]</scope>
    <source>
        <strain evidence="1 2">UAMH 10762</strain>
    </source>
</reference>
<proteinExistence type="predicted"/>
<dbReference type="Proteomes" id="UP000011761">
    <property type="component" value="Unassembled WGS sequence"/>
</dbReference>
<accession>M2NCZ8</accession>
<protein>
    <submittedName>
        <fullName evidence="1">Uncharacterized protein</fullName>
    </submittedName>
</protein>
<dbReference type="AlphaFoldDB" id="M2NCZ8"/>
<organism evidence="1 2">
    <name type="scientific">Baudoinia panamericana (strain UAMH 10762)</name>
    <name type="common">Angels' share fungus</name>
    <name type="synonym">Baudoinia compniacensis (strain UAMH 10762)</name>
    <dbReference type="NCBI Taxonomy" id="717646"/>
    <lineage>
        <taxon>Eukaryota</taxon>
        <taxon>Fungi</taxon>
        <taxon>Dikarya</taxon>
        <taxon>Ascomycota</taxon>
        <taxon>Pezizomycotina</taxon>
        <taxon>Dothideomycetes</taxon>
        <taxon>Dothideomycetidae</taxon>
        <taxon>Mycosphaerellales</taxon>
        <taxon>Teratosphaeriaceae</taxon>
        <taxon>Baudoinia</taxon>
    </lineage>
</organism>
<evidence type="ECO:0000313" key="1">
    <source>
        <dbReference type="EMBL" id="EMC96800.1"/>
    </source>
</evidence>
<gene>
    <name evidence="1" type="ORF">BAUCODRAFT_24503</name>
</gene>